<organism evidence="6 7">
    <name type="scientific">Peribacillus asahii</name>
    <dbReference type="NCBI Taxonomy" id="228899"/>
    <lineage>
        <taxon>Bacteria</taxon>
        <taxon>Bacillati</taxon>
        <taxon>Bacillota</taxon>
        <taxon>Bacilli</taxon>
        <taxon>Bacillales</taxon>
        <taxon>Bacillaceae</taxon>
        <taxon>Peribacillus</taxon>
    </lineage>
</organism>
<dbReference type="NCBIfam" id="TIGR03696">
    <property type="entry name" value="Rhs_assc_core"/>
    <property type="match status" value="1"/>
</dbReference>
<evidence type="ECO:0000256" key="2">
    <source>
        <dbReference type="SAM" id="MobiDB-lite"/>
    </source>
</evidence>
<dbReference type="NCBIfam" id="NF033679">
    <property type="entry name" value="DNRLRE_dom"/>
    <property type="match status" value="1"/>
</dbReference>
<feature type="chain" id="PRO_5038472284" evidence="3">
    <location>
        <begin position="28"/>
        <end position="1998"/>
    </location>
</feature>
<evidence type="ECO:0000313" key="6">
    <source>
        <dbReference type="EMBL" id="AZV43012.1"/>
    </source>
</evidence>
<evidence type="ECO:0000256" key="3">
    <source>
        <dbReference type="SAM" id="SignalP"/>
    </source>
</evidence>
<feature type="domain" description="Teneurin-like YD-shell" evidence="5">
    <location>
        <begin position="1275"/>
        <end position="1882"/>
    </location>
</feature>
<dbReference type="InterPro" id="IPR056823">
    <property type="entry name" value="TEN-like_YD-shell"/>
</dbReference>
<dbReference type="Gene3D" id="2.180.10.10">
    <property type="entry name" value="RHS repeat-associated core"/>
    <property type="match status" value="3"/>
</dbReference>
<name>A0A3T0KRD8_9BACI</name>
<dbReference type="Pfam" id="PF20148">
    <property type="entry name" value="DUF6531"/>
    <property type="match status" value="1"/>
</dbReference>
<protein>
    <submittedName>
        <fullName evidence="6">Wall-associated protein</fullName>
    </submittedName>
</protein>
<dbReference type="PANTHER" id="PTHR32305:SF15">
    <property type="entry name" value="PROTEIN RHSA-RELATED"/>
    <property type="match status" value="1"/>
</dbReference>
<accession>A0A3T0KRD8</accession>
<dbReference type="InterPro" id="IPR006530">
    <property type="entry name" value="YD"/>
</dbReference>
<dbReference type="InterPro" id="IPR022385">
    <property type="entry name" value="Rhs_assc_core"/>
</dbReference>
<keyword evidence="1" id="KW-0677">Repeat</keyword>
<feature type="signal peptide" evidence="3">
    <location>
        <begin position="1"/>
        <end position="27"/>
    </location>
</feature>
<dbReference type="InterPro" id="IPR045351">
    <property type="entry name" value="DUF6531"/>
</dbReference>
<dbReference type="InterPro" id="IPR031325">
    <property type="entry name" value="RHS_repeat"/>
</dbReference>
<evidence type="ECO:0000259" key="4">
    <source>
        <dbReference type="Pfam" id="PF20148"/>
    </source>
</evidence>
<dbReference type="Gene3D" id="2.60.120.970">
    <property type="match status" value="1"/>
</dbReference>
<dbReference type="Proteomes" id="UP000283095">
    <property type="component" value="Chromosome"/>
</dbReference>
<dbReference type="PANTHER" id="PTHR32305">
    <property type="match status" value="1"/>
</dbReference>
<sequence>MFKFRKVISIVLIITLICSMLPNYTGATAIDDQSKQTEKTLQNDQNLEEVVKERTANSKTFTDGKGNFLKEIYPEEIHNKVNGKYEAISEDLVNKSDNGYVETEATKLESLFPEKPSKNQPLIYRSGEHELTFGLTYASDGEQKIEPTYSSESEKRDNALTYKSLYPAIDLRHIALNNEVKEDWIMHEYKGINEFHYTIQTDLFGQVKKDGSIGFYEDESKEKQIFTLPKPVMVDSNYNDTLGDGVRSSDIHYELIKKSDTSYELVLVANKSWLSSPKRVFPIYIDPSVSIDVLGDTFVMSAYPNNNYNKEWDASQGEYVLKTGYYDSTTGTNYAFMKFSVIGDLKGATIDSAQLAAYITHSYYATTKTGIWVDEVKGQWYADELTWNNKPSSTNIDSTTAARDEWAYFDVKSTVQAWVNGTRQNYGFKFHTNGNGKTYWKKITSAENTNKAKLVISYHYNQMTNPTVNAYSYGEGQTTGYIDVKWSAKYGATSYDLQMYDGKGYQTIYSGSGTSWSSKGKKIFPKSPYSTSSTYKTDGTGVELSVDPSAFYSAKSGTTNTKKDYGFRVIAKFPNGNSPASTTVYKAIPIIQVGSPEMPTVKAYAYPEDSANKGRGWLDISWKPVANATGYKVFIYNGRTYDAYPVGKSVTSVSTKGKKIWPTDEEIAAGMNTLHSADLSSTGSPSIGAELPIDPGPTYGNNSKRYSVRVKAVTALGDSPYSDVNYGYIPLLSPKNVKVTGDILDSVNNKGKLAVKWDAVEGAGAYQVQINTGEAYKTFTVKGDTNFDTTGISLFDNITDLPADPTNYYSTNTPESLKGKRAYQVRVKAYRFDDDDAPESETEKLEGPRALSVPSEDVYGAIPAQEELLGLEDYFTYGEHQTGNAQTSVNVTTGNIVTEFTDQSLFTRGVLGFDFTRYYNSRSTRSSAFGQGWTFTGNENLVEVYSSSEPSKVTYHDEDGTQHELIYDSTNQKYISPKGKYLTLTKETVNDTQGFILKDKDGFSKLFEIKPGTTDEYRLYAYRDVHQNMIRFFYNQDQLLTEISEVNHNGEKIRTSIQLTYNSDKLINKVEYGEHWTEYEYNNKYLVSTKTKDSRTTESIIEKFSYNSFGQIESYTDGKGNITKYLYDDNELKVFDKQETDAAISVSTTYHYNDEKNEFRVTDTDENTTVYKRDAENDTFAVKEISNSNETTSTVQYDDKYNILHSKDEDGIENSNTYDSKGNLKTHTDANGTTSYEYDDKNRVISSTNPKGIQTINTYEGENLSSTKIGEETTNYEYDSYGRETKVTYPNQTYEETVYDDATDTITVKDAKGQITSTSYDPFGNVKSKTDTEGRRVSYEYHPLHLTVITAVADGKGKTTHYTHDGNGNMTTLTDALGRTKTYEYNDNDQVTKVTLPGMVFTYHYNLNGNMDKEIKPSGNTLSYSYDEMDQIDSTTVSTPSEGEVLQFNQTYTDGGQVESVTYKDLESNQTLLQKDFMYNDLAQLKSYTQGNYTIGYTYDENERPLRSSIDYNQDTDSWKVEQSFQYTDEGKMDRQTVGIGEQHWMIFDYDYDLANNQQKVTVNDNLYQKTNTFNQRNLLESIVYTKGNDTSLRYDYTYDGSGNIKEESNGQSVTSFTYDENSQLTQEVLPDGTINQYDYDDVGNRTESIRGDKTDVFKYNAANQIATKNDIAYQYDTDGNLLQDEHFKYEYNAFGYQTRVTDLQGNEVARYEYDETGLRTKKIIGSKTYEYYYDGNQLSLEVIRNGASIEQYRNYQWDGINPLGMLIRKKDESGIWKEHGYHYWTNHRGDVLSIRDEQGKEIGSYEYDAYGNVLSIDGEVAKENPIRYAGYYYDNETKNYYLQARYYNPVNGTFLALDPHPGDEDEPLSQNGYTYANNNPIMNIDINGQKSVKSYIRNKVKNAPKWVRDGLKKMFPNKKSWVSQQIAVKSVTWGAAGAMTGRIVVKVSLISGKVETIEKWGKIGATGGFIFGSHAGAISAAVPTYARYQIGVYLFGK</sequence>
<proteinExistence type="predicted"/>
<feature type="region of interest" description="Disordered" evidence="2">
    <location>
        <begin position="1212"/>
        <end position="1236"/>
    </location>
</feature>
<dbReference type="Pfam" id="PF25023">
    <property type="entry name" value="TEN_YD-shell"/>
    <property type="match status" value="1"/>
</dbReference>
<reference evidence="6 7" key="1">
    <citation type="submission" date="2018-01" db="EMBL/GenBank/DDBJ databases">
        <title>Bacillus asahii Genome sequencing and assembly.</title>
        <authorList>
            <person name="Jiang H."/>
            <person name="Feng Y."/>
            <person name="Zhao F."/>
            <person name="Lin X."/>
        </authorList>
    </citation>
    <scope>NUCLEOTIDE SEQUENCE [LARGE SCALE GENOMIC DNA]</scope>
    <source>
        <strain evidence="6 7">OM18</strain>
    </source>
</reference>
<feature type="compositionally biased region" description="Polar residues" evidence="2">
    <location>
        <begin position="1213"/>
        <end position="1236"/>
    </location>
</feature>
<dbReference type="EMBL" id="CP026095">
    <property type="protein sequence ID" value="AZV43012.1"/>
    <property type="molecule type" value="Genomic_DNA"/>
</dbReference>
<dbReference type="NCBIfam" id="TIGR01643">
    <property type="entry name" value="YD_repeat_2x"/>
    <property type="match status" value="3"/>
</dbReference>
<dbReference type="Pfam" id="PF05593">
    <property type="entry name" value="RHS_repeat"/>
    <property type="match status" value="1"/>
</dbReference>
<dbReference type="InterPro" id="IPR050708">
    <property type="entry name" value="T6SS_VgrG/RHS"/>
</dbReference>
<dbReference type="KEGG" id="pasa:BAOM_2403"/>
<dbReference type="RefSeq" id="WP_164853197.1">
    <property type="nucleotide sequence ID" value="NZ_CP026095.1"/>
</dbReference>
<keyword evidence="3" id="KW-0732">Signal</keyword>
<feature type="domain" description="DUF6531" evidence="4">
    <location>
        <begin position="888"/>
        <end position="964"/>
    </location>
</feature>
<evidence type="ECO:0000313" key="7">
    <source>
        <dbReference type="Proteomes" id="UP000283095"/>
    </source>
</evidence>
<gene>
    <name evidence="6" type="ORF">BAOM_2403</name>
</gene>
<evidence type="ECO:0000259" key="5">
    <source>
        <dbReference type="Pfam" id="PF25023"/>
    </source>
</evidence>
<evidence type="ECO:0000256" key="1">
    <source>
        <dbReference type="ARBA" id="ARBA00022737"/>
    </source>
</evidence>
<feature type="region of interest" description="Disordered" evidence="2">
    <location>
        <begin position="833"/>
        <end position="852"/>
    </location>
</feature>